<dbReference type="STRING" id="1117647.M5M_11585"/>
<dbReference type="OrthoDB" id="115989at2"/>
<dbReference type="Gene3D" id="2.30.110.10">
    <property type="entry name" value="Electron Transport, Fmn-binding Protein, Chain A"/>
    <property type="match status" value="1"/>
</dbReference>
<evidence type="ECO:0000259" key="1">
    <source>
        <dbReference type="Pfam" id="PF01243"/>
    </source>
</evidence>
<dbReference type="SUPFAM" id="SSF50475">
    <property type="entry name" value="FMN-binding split barrel"/>
    <property type="match status" value="1"/>
</dbReference>
<dbReference type="InterPro" id="IPR011576">
    <property type="entry name" value="Pyridox_Oxase_N"/>
</dbReference>
<dbReference type="EMBL" id="CP003746">
    <property type="protein sequence ID" value="AFU99494.2"/>
    <property type="molecule type" value="Genomic_DNA"/>
</dbReference>
<dbReference type="Proteomes" id="UP000000466">
    <property type="component" value="Chromosome"/>
</dbReference>
<protein>
    <recommendedName>
        <fullName evidence="1">Pyridoxamine 5'-phosphate oxidase N-terminal domain-containing protein</fullName>
    </recommendedName>
</protein>
<reference evidence="2 3" key="1">
    <citation type="journal article" date="2013" name="Genome Announc.">
        <title>Complete genome sequence of Simiduia agarivorans SA1(T), a marine bacterium able to degrade a variety of polysaccharides.</title>
        <authorList>
            <person name="Lin S.Y."/>
            <person name="Shieh W.Y."/>
            <person name="Chen J.S."/>
            <person name="Tang S.L."/>
        </authorList>
    </citation>
    <scope>NUCLEOTIDE SEQUENCE [LARGE SCALE GENOMIC DNA]</scope>
    <source>
        <strain evidence="3">DSM 21679 / JCM 13881 / BCRC 17597 / SA1</strain>
    </source>
</reference>
<dbReference type="KEGG" id="saga:M5M_11585"/>
<dbReference type="PANTHER" id="PTHR39336">
    <property type="entry name" value="PYRIDOXAMINE PHOSPHATE OXIDASE FAMILY PROTEIN (AFU_ORTHOLOGUE AFUA_6G11440)"/>
    <property type="match status" value="1"/>
</dbReference>
<name>K4KK08_SIMAS</name>
<keyword evidence="3" id="KW-1185">Reference proteome</keyword>
<dbReference type="AlphaFoldDB" id="K4KK08"/>
<organism evidence="2 3">
    <name type="scientific">Simiduia agarivorans (strain DSM 21679 / JCM 13881 / BCRC 17597 / SA1)</name>
    <dbReference type="NCBI Taxonomy" id="1117647"/>
    <lineage>
        <taxon>Bacteria</taxon>
        <taxon>Pseudomonadati</taxon>
        <taxon>Pseudomonadota</taxon>
        <taxon>Gammaproteobacteria</taxon>
        <taxon>Cellvibrionales</taxon>
        <taxon>Cellvibrionaceae</taxon>
        <taxon>Simiduia</taxon>
    </lineage>
</organism>
<evidence type="ECO:0000313" key="3">
    <source>
        <dbReference type="Proteomes" id="UP000000466"/>
    </source>
</evidence>
<gene>
    <name evidence="2" type="ordered locus">M5M_11585</name>
</gene>
<accession>K4KK08</accession>
<dbReference type="HOGENOM" id="CLU_054794_1_1_6"/>
<dbReference type="PANTHER" id="PTHR39336:SF1">
    <property type="entry name" value="PYRIDOXAMINE PHOSPHATE OXIDASE FAMILY PROTEIN (AFU_ORTHOLOGUE AFUA_6G11440)"/>
    <property type="match status" value="1"/>
</dbReference>
<evidence type="ECO:0000313" key="2">
    <source>
        <dbReference type="EMBL" id="AFU99494.2"/>
    </source>
</evidence>
<feature type="domain" description="Pyridoxamine 5'-phosphate oxidase N-terminal" evidence="1">
    <location>
        <begin position="8"/>
        <end position="131"/>
    </location>
</feature>
<dbReference type="InterPro" id="IPR012349">
    <property type="entry name" value="Split_barrel_FMN-bd"/>
</dbReference>
<sequence length="185" mass="20370">MGKTYSALTEQQIQFIAEQKLFFVATAADTGTVNVSPKGGDSLRVRNANEIVWLNLTGSGNESAAHVLKNPRMTIMFCAFSGAPLILRAYGQAAVLHRGDNGWGELIGLFPASVGARQLFVLSIEQVQSSCGTAVPFYDYVEDRTQLAQWTERQGSEGIQTYWQKKNQKSLDGFDTEIIERSLTD</sequence>
<dbReference type="eggNOG" id="COG3576">
    <property type="taxonomic scope" value="Bacteria"/>
</dbReference>
<dbReference type="Pfam" id="PF01243">
    <property type="entry name" value="PNPOx_N"/>
    <property type="match status" value="1"/>
</dbReference>
<dbReference type="RefSeq" id="WP_016389364.1">
    <property type="nucleotide sequence ID" value="NC_018868.3"/>
</dbReference>
<proteinExistence type="predicted"/>